<dbReference type="EMBL" id="CTEC01000001">
    <property type="protein sequence ID" value="CQD10616.1"/>
    <property type="molecule type" value="Genomic_DNA"/>
</dbReference>
<accession>A0A0U1D9C5</accession>
<protein>
    <submittedName>
        <fullName evidence="2">Uncharacterized protein</fullName>
    </submittedName>
</protein>
<evidence type="ECO:0000313" key="3">
    <source>
        <dbReference type="Proteomes" id="UP000199601"/>
    </source>
</evidence>
<evidence type="ECO:0000256" key="1">
    <source>
        <dbReference type="SAM" id="MobiDB-lite"/>
    </source>
</evidence>
<dbReference type="RefSeq" id="WP_090420403.1">
    <property type="nucleotide sequence ID" value="NZ_CTEC01000001.1"/>
</dbReference>
<keyword evidence="3" id="KW-1185">Reference proteome</keyword>
<name>A0A0U1D9C5_9MYCO</name>
<feature type="compositionally biased region" description="Basic and acidic residues" evidence="1">
    <location>
        <begin position="14"/>
        <end position="51"/>
    </location>
</feature>
<organism evidence="2 3">
    <name type="scientific">Mycobacterium europaeum</name>
    <dbReference type="NCBI Taxonomy" id="761804"/>
    <lineage>
        <taxon>Bacteria</taxon>
        <taxon>Bacillati</taxon>
        <taxon>Actinomycetota</taxon>
        <taxon>Actinomycetes</taxon>
        <taxon>Mycobacteriales</taxon>
        <taxon>Mycobacteriaceae</taxon>
        <taxon>Mycobacterium</taxon>
        <taxon>Mycobacterium simiae complex</taxon>
    </lineage>
</organism>
<feature type="region of interest" description="Disordered" evidence="1">
    <location>
        <begin position="1"/>
        <end position="51"/>
    </location>
</feature>
<dbReference type="AlphaFoldDB" id="A0A0U1D9C5"/>
<dbReference type="Proteomes" id="UP000199601">
    <property type="component" value="Unassembled WGS sequence"/>
</dbReference>
<gene>
    <name evidence="2" type="ORF">BN000_02193</name>
</gene>
<proteinExistence type="predicted"/>
<sequence>MTAPPTVLPTPLEVAHRSIDPDAAQRELDLRRRLNDEQGKRVGGRDTSDDPGVRLLEWYRRKSQAYAPVTESRSQWFPRVS</sequence>
<reference evidence="3" key="1">
    <citation type="submission" date="2015-03" db="EMBL/GenBank/DDBJ databases">
        <authorList>
            <person name="Urmite Genomes"/>
        </authorList>
    </citation>
    <scope>NUCLEOTIDE SEQUENCE [LARGE SCALE GENOMIC DNA]</scope>
    <source>
        <strain evidence="3">CSUR P1344</strain>
    </source>
</reference>
<evidence type="ECO:0000313" key="2">
    <source>
        <dbReference type="EMBL" id="CQD10616.1"/>
    </source>
</evidence>